<dbReference type="CDD" id="cd01879">
    <property type="entry name" value="FeoB"/>
    <property type="match status" value="1"/>
</dbReference>
<keyword evidence="6 16" id="KW-0812">Transmembrane</keyword>
<feature type="binding site" evidence="15">
    <location>
        <position position="38"/>
    </location>
    <ligand>
        <name>Mg(2+)</name>
        <dbReference type="ChEBI" id="CHEBI:18420"/>
        <label>2</label>
    </ligand>
</feature>
<evidence type="ECO:0000256" key="11">
    <source>
        <dbReference type="ARBA" id="ARBA00023134"/>
    </source>
</evidence>
<keyword evidence="15" id="KW-0460">Magnesium</keyword>
<keyword evidence="10" id="KW-0406">Ion transport</keyword>
<feature type="binding site" evidence="14">
    <location>
        <begin position="65"/>
        <end position="68"/>
    </location>
    <ligand>
        <name>GTP</name>
        <dbReference type="ChEBI" id="CHEBI:37565"/>
        <label>1</label>
    </ligand>
</feature>
<dbReference type="Pfam" id="PF07664">
    <property type="entry name" value="FeoB_C"/>
    <property type="match status" value="1"/>
</dbReference>
<sequence>MHCHDLADHLNLPKDARKIVLAGNPNVGKSVIFNAITGLYVDVSNFPGTTLDISHGMFNKDVIIDTPGVYGISSFNDEEVVARDVILGADMVINVVDAVHLERDLFLTQQIIDTGIPMIVALNMVDEAEKNGIKIDVDLLSDLLGVLVIPTVAVRKEGFDQLRQSIGSARPGLIDHHLKRKLTKLVDRVGNQGDALLILEGDAHVAQRHGLEPGTMQDSIYVQRRHRVNDIVGHVVRDTNQGASFSTRLGRWMIYPWTGIPILAAVLWAMYEIIGVFIAQTVVGITEETIMQGMYEPFIRNLLVPLIGQEGIIAKLLIGEFGVLTMTATYILGLLLPLVVGFYFALSAMEDSGYLPRLAALVDRLLTGIGLNGRAVIPMILGFGCVTMATITTRLLGSDRERRIAIFLLALAIPCSAQLAVIVGMLAGLGPSYIALYVAVIFIVLVVVGTVLNRIIPGESTDLLIDLPPLRIPRLENVVKKTVTKTTMFLKEATPLFALGALIIGVMQITGVLAVIQDAVAPLTVGWLQLPKETSTAFIMGFVRRDFGAAGLYGLNLTPLQTVVSLITITIFVPCIASAMVIFKERGRKEAVIIWVTILMIAFFVGGLVSQVLM</sequence>
<evidence type="ECO:0000259" key="17">
    <source>
        <dbReference type="PROSITE" id="PS51711"/>
    </source>
</evidence>
<reference evidence="18 19" key="1">
    <citation type="submission" date="2023-04" db="EMBL/GenBank/DDBJ databases">
        <authorList>
            <person name="Hsu D."/>
        </authorList>
    </citation>
    <scope>NUCLEOTIDE SEQUENCE [LARGE SCALE GENOMIC DNA]</scope>
    <source>
        <strain evidence="18 19">MK1</strain>
    </source>
</reference>
<evidence type="ECO:0000256" key="3">
    <source>
        <dbReference type="ARBA" id="ARBA00022448"/>
    </source>
</evidence>
<dbReference type="EMBL" id="CP121694">
    <property type="protein sequence ID" value="WRO22489.1"/>
    <property type="molecule type" value="Genomic_DNA"/>
</dbReference>
<dbReference type="InterPro" id="IPR003373">
    <property type="entry name" value="Fe2_transport_prot-B"/>
</dbReference>
<feature type="transmembrane region" description="Helical" evidence="16">
    <location>
        <begin position="496"/>
        <end position="516"/>
    </location>
</feature>
<feature type="binding site" evidence="14">
    <location>
        <begin position="123"/>
        <end position="126"/>
    </location>
    <ligand>
        <name>GTP</name>
        <dbReference type="ChEBI" id="CHEBI:37565"/>
        <label>1</label>
    </ligand>
</feature>
<keyword evidence="4" id="KW-1003">Cell membrane</keyword>
<keyword evidence="7 14" id="KW-0547">Nucleotide-binding</keyword>
<dbReference type="Pfam" id="PF02421">
    <property type="entry name" value="FeoB_N"/>
    <property type="match status" value="1"/>
</dbReference>
<dbReference type="PANTHER" id="PTHR43185:SF1">
    <property type="entry name" value="FE(2+) TRANSPORTER FEOB"/>
    <property type="match status" value="1"/>
</dbReference>
<accession>A0AAU0URL9</accession>
<keyword evidence="11 14" id="KW-0342">GTP-binding</keyword>
<dbReference type="Pfam" id="PF07670">
    <property type="entry name" value="Gate"/>
    <property type="match status" value="2"/>
</dbReference>
<comment type="function">
    <text evidence="1 16">Probable transporter of a GTP-driven Fe(2+) uptake system.</text>
</comment>
<evidence type="ECO:0000256" key="14">
    <source>
        <dbReference type="PIRSR" id="PIRSR603373-1"/>
    </source>
</evidence>
<evidence type="ECO:0000256" key="2">
    <source>
        <dbReference type="ARBA" id="ARBA00004651"/>
    </source>
</evidence>
<feature type="transmembrane region" description="Helical" evidence="16">
    <location>
        <begin position="254"/>
        <end position="278"/>
    </location>
</feature>
<evidence type="ECO:0000256" key="12">
    <source>
        <dbReference type="ARBA" id="ARBA00023136"/>
    </source>
</evidence>
<dbReference type="PANTHER" id="PTHR43185">
    <property type="entry name" value="FERROUS IRON TRANSPORT PROTEIN B"/>
    <property type="match status" value="1"/>
</dbReference>
<feature type="binding site" evidence="15">
    <location>
        <position position="37"/>
    </location>
    <ligand>
        <name>Mg(2+)</name>
        <dbReference type="ChEBI" id="CHEBI:18420"/>
        <label>2</label>
    </ligand>
</feature>
<evidence type="ECO:0000256" key="5">
    <source>
        <dbReference type="ARBA" id="ARBA00022496"/>
    </source>
</evidence>
<evidence type="ECO:0000256" key="8">
    <source>
        <dbReference type="ARBA" id="ARBA00022989"/>
    </source>
</evidence>
<comment type="subcellular location">
    <subcellularLocation>
        <location evidence="2 16">Cell membrane</location>
        <topology evidence="2 16">Multi-pass membrane protein</topology>
    </subcellularLocation>
</comment>
<dbReference type="PROSITE" id="PS51711">
    <property type="entry name" value="G_FEOB"/>
    <property type="match status" value="1"/>
</dbReference>
<feature type="transmembrane region" description="Helical" evidence="16">
    <location>
        <begin position="369"/>
        <end position="392"/>
    </location>
</feature>
<evidence type="ECO:0000313" key="19">
    <source>
        <dbReference type="Proteomes" id="UP001329915"/>
    </source>
</evidence>
<keyword evidence="9 16" id="KW-0408">Iron</keyword>
<organism evidence="18 19">
    <name type="scientific">Metallumcola ferriviriculae</name>
    <dbReference type="NCBI Taxonomy" id="3039180"/>
    <lineage>
        <taxon>Bacteria</taxon>
        <taxon>Bacillati</taxon>
        <taxon>Bacillota</taxon>
        <taxon>Clostridia</taxon>
        <taxon>Neomoorellales</taxon>
        <taxon>Desulfitibacteraceae</taxon>
        <taxon>Metallumcola</taxon>
    </lineage>
</organism>
<dbReference type="InterPro" id="IPR030389">
    <property type="entry name" value="G_FEOB_dom"/>
</dbReference>
<evidence type="ECO:0000256" key="7">
    <source>
        <dbReference type="ARBA" id="ARBA00022741"/>
    </source>
</evidence>
<evidence type="ECO:0000256" key="9">
    <source>
        <dbReference type="ARBA" id="ARBA00023004"/>
    </source>
</evidence>
<feature type="binding site" evidence="14">
    <location>
        <begin position="23"/>
        <end position="30"/>
    </location>
    <ligand>
        <name>GTP</name>
        <dbReference type="ChEBI" id="CHEBI:37565"/>
        <label>1</label>
    </ligand>
</feature>
<dbReference type="GO" id="GO:0005525">
    <property type="term" value="F:GTP binding"/>
    <property type="evidence" value="ECO:0007669"/>
    <property type="project" value="UniProtKB-KW"/>
</dbReference>
<evidence type="ECO:0000256" key="15">
    <source>
        <dbReference type="PIRSR" id="PIRSR603373-2"/>
    </source>
</evidence>
<dbReference type="SUPFAM" id="SSF52540">
    <property type="entry name" value="P-loop containing nucleoside triphosphate hydrolases"/>
    <property type="match status" value="1"/>
</dbReference>
<dbReference type="InterPro" id="IPR050860">
    <property type="entry name" value="FeoB_GTPase"/>
</dbReference>
<gene>
    <name evidence="18" type="primary">feoB</name>
    <name evidence="18" type="ORF">MFMK1_002320</name>
</gene>
<feature type="transmembrane region" description="Helical" evidence="16">
    <location>
        <begin position="563"/>
        <end position="583"/>
    </location>
</feature>
<keyword evidence="12 16" id="KW-0472">Membrane</keyword>
<evidence type="ECO:0000256" key="1">
    <source>
        <dbReference type="ARBA" id="ARBA00003926"/>
    </source>
</evidence>
<dbReference type="InterPro" id="IPR011640">
    <property type="entry name" value="Fe2_transport_prot_B_C"/>
</dbReference>
<comment type="similarity">
    <text evidence="16">Belongs to the TRAFAC class TrmE-Era-EngA-EngB-Septin-like GTPase superfamily. FeoB GTPase (TC 9.A.8) family.</text>
</comment>
<feature type="domain" description="FeoB-type G" evidence="17">
    <location>
        <begin position="16"/>
        <end position="172"/>
    </location>
</feature>
<feature type="transmembrane region" description="Helical" evidence="16">
    <location>
        <begin position="404"/>
        <end position="427"/>
    </location>
</feature>
<feature type="binding site" evidence="14">
    <location>
        <begin position="48"/>
        <end position="52"/>
    </location>
    <ligand>
        <name>GTP</name>
        <dbReference type="ChEBI" id="CHEBI:37565"/>
        <label>1</label>
    </ligand>
</feature>
<dbReference type="PRINTS" id="PR00326">
    <property type="entry name" value="GTP1OBG"/>
</dbReference>
<evidence type="ECO:0000256" key="16">
    <source>
        <dbReference type="RuleBase" id="RU362098"/>
    </source>
</evidence>
<dbReference type="NCBIfam" id="TIGR00437">
    <property type="entry name" value="feoB"/>
    <property type="match status" value="1"/>
</dbReference>
<feature type="transmembrane region" description="Helical" evidence="16">
    <location>
        <begin position="330"/>
        <end position="349"/>
    </location>
</feature>
<keyword evidence="3 16" id="KW-0813">Transport</keyword>
<dbReference type="GO" id="GO:0005886">
    <property type="term" value="C:plasma membrane"/>
    <property type="evidence" value="ECO:0007669"/>
    <property type="project" value="UniProtKB-SubCell"/>
</dbReference>
<feature type="transmembrane region" description="Helical" evidence="16">
    <location>
        <begin position="433"/>
        <end position="452"/>
    </location>
</feature>
<dbReference type="InterPro" id="IPR011642">
    <property type="entry name" value="Gate_dom"/>
</dbReference>
<keyword evidence="8 16" id="KW-1133">Transmembrane helix</keyword>
<dbReference type="GO" id="GO:0015093">
    <property type="term" value="F:ferrous iron transmembrane transporter activity"/>
    <property type="evidence" value="ECO:0007669"/>
    <property type="project" value="UniProtKB-UniRule"/>
</dbReference>
<dbReference type="KEGG" id="dbc:MFMK1_002320"/>
<feature type="transmembrane region" description="Helical" evidence="16">
    <location>
        <begin position="592"/>
        <end position="613"/>
    </location>
</feature>
<dbReference type="InterPro" id="IPR006073">
    <property type="entry name" value="GTP-bd"/>
</dbReference>
<dbReference type="GO" id="GO:0046872">
    <property type="term" value="F:metal ion binding"/>
    <property type="evidence" value="ECO:0007669"/>
    <property type="project" value="UniProtKB-KW"/>
</dbReference>
<keyword evidence="19" id="KW-1185">Reference proteome</keyword>
<dbReference type="Gene3D" id="3.40.50.300">
    <property type="entry name" value="P-loop containing nucleotide triphosphate hydrolases"/>
    <property type="match status" value="1"/>
</dbReference>
<dbReference type="Proteomes" id="UP001329915">
    <property type="component" value="Chromosome"/>
</dbReference>
<name>A0AAU0URL9_9FIRM</name>
<dbReference type="RefSeq" id="WP_366921900.1">
    <property type="nucleotide sequence ID" value="NZ_CP121694.1"/>
</dbReference>
<keyword evidence="15" id="KW-0479">Metal-binding</keyword>
<dbReference type="AlphaFoldDB" id="A0AAU0URL9"/>
<protein>
    <recommendedName>
        <fullName evidence="13 16">Ferrous iron transport protein B</fullName>
    </recommendedName>
</protein>
<evidence type="ECO:0000256" key="13">
    <source>
        <dbReference type="NCBIfam" id="TIGR00437"/>
    </source>
</evidence>
<feature type="binding site" evidence="15">
    <location>
        <position position="35"/>
    </location>
    <ligand>
        <name>Mg(2+)</name>
        <dbReference type="ChEBI" id="CHEBI:18420"/>
        <label>2</label>
    </ligand>
</feature>
<proteinExistence type="inferred from homology"/>
<evidence type="ECO:0000256" key="6">
    <source>
        <dbReference type="ARBA" id="ARBA00022692"/>
    </source>
</evidence>
<dbReference type="InterPro" id="IPR027417">
    <property type="entry name" value="P-loop_NTPase"/>
</dbReference>
<evidence type="ECO:0000313" key="18">
    <source>
        <dbReference type="EMBL" id="WRO22489.1"/>
    </source>
</evidence>
<feature type="binding site" evidence="15">
    <location>
        <position position="34"/>
    </location>
    <ligand>
        <name>Mg(2+)</name>
        <dbReference type="ChEBI" id="CHEBI:18420"/>
        <label>2</label>
    </ligand>
</feature>
<evidence type="ECO:0000256" key="4">
    <source>
        <dbReference type="ARBA" id="ARBA00022475"/>
    </source>
</evidence>
<evidence type="ECO:0000256" key="10">
    <source>
        <dbReference type="ARBA" id="ARBA00023065"/>
    </source>
</evidence>
<keyword evidence="5 16" id="KW-0410">Iron transport</keyword>